<dbReference type="AlphaFoldDB" id="A0A8C1XTC0"/>
<dbReference type="GO" id="GO:0052851">
    <property type="term" value="F:ferric-chelate reductase (NADPH) activity"/>
    <property type="evidence" value="ECO:0007669"/>
    <property type="project" value="TreeGrafter"/>
</dbReference>
<evidence type="ECO:0000313" key="10">
    <source>
        <dbReference type="Proteomes" id="UP000694700"/>
    </source>
</evidence>
<evidence type="ECO:0000256" key="1">
    <source>
        <dbReference type="ARBA" id="ARBA00004141"/>
    </source>
</evidence>
<evidence type="ECO:0000256" key="6">
    <source>
        <dbReference type="SAM" id="Phobius"/>
    </source>
</evidence>
<feature type="domain" description="Ferric oxidoreductase" evidence="7">
    <location>
        <begin position="64"/>
        <end position="187"/>
    </location>
</feature>
<evidence type="ECO:0000313" key="9">
    <source>
        <dbReference type="Proteomes" id="UP000694427"/>
    </source>
</evidence>
<feature type="transmembrane region" description="Helical" evidence="6">
    <location>
        <begin position="62"/>
        <end position="85"/>
    </location>
</feature>
<dbReference type="GO" id="GO:0008823">
    <property type="term" value="F:cupric reductase (NADH) activity"/>
    <property type="evidence" value="ECO:0007669"/>
    <property type="project" value="TreeGrafter"/>
</dbReference>
<proteinExistence type="inferred from homology"/>
<feature type="transmembrane region" description="Helical" evidence="6">
    <location>
        <begin position="152"/>
        <end position="172"/>
    </location>
</feature>
<accession>A0A8C1XTC0</accession>
<evidence type="ECO:0000256" key="5">
    <source>
        <dbReference type="ARBA" id="ARBA00023136"/>
    </source>
</evidence>
<comment type="subcellular location">
    <subcellularLocation>
        <location evidence="1">Membrane</location>
        <topology evidence="1">Multi-pass membrane protein</topology>
    </subcellularLocation>
</comment>
<evidence type="ECO:0000256" key="3">
    <source>
        <dbReference type="ARBA" id="ARBA00022692"/>
    </source>
</evidence>
<evidence type="ECO:0000256" key="4">
    <source>
        <dbReference type="ARBA" id="ARBA00022989"/>
    </source>
</evidence>
<keyword evidence="4 6" id="KW-1133">Transmembrane helix</keyword>
<dbReference type="Pfam" id="PF01794">
    <property type="entry name" value="Ferric_reduct"/>
    <property type="match status" value="1"/>
</dbReference>
<reference evidence="8" key="1">
    <citation type="submission" date="2025-05" db="UniProtKB">
        <authorList>
            <consortium name="Ensembl"/>
        </authorList>
    </citation>
    <scope>IDENTIFICATION</scope>
</reference>
<protein>
    <submittedName>
        <fullName evidence="8">STEAP family member 3, metalloreductase</fullName>
    </submittedName>
</protein>
<dbReference type="Proteomes" id="UP000694701">
    <property type="component" value="Unplaced"/>
</dbReference>
<dbReference type="PANTHER" id="PTHR14239:SF8">
    <property type="entry name" value="METALLOREDUCTASE STEAP3"/>
    <property type="match status" value="1"/>
</dbReference>
<dbReference type="GO" id="GO:0005886">
    <property type="term" value="C:plasma membrane"/>
    <property type="evidence" value="ECO:0007669"/>
    <property type="project" value="TreeGrafter"/>
</dbReference>
<dbReference type="GO" id="GO:0005768">
    <property type="term" value="C:endosome"/>
    <property type="evidence" value="ECO:0007669"/>
    <property type="project" value="TreeGrafter"/>
</dbReference>
<dbReference type="InterPro" id="IPR013130">
    <property type="entry name" value="Fe3_Rdtase_TM_dom"/>
</dbReference>
<sequence>MNIHGPIAPITILEWPDCCHLPPFYSSSMAMVSCGNLLAFLAQGHNAFYCLALDLVNESLPAIALVTLVLIYFTGLFTAWLQLWGDTKYRCFPSWLDKWLQRRKQLGLLSYLCAALHGVCSLCLPLHNYTAQDFVAGTEEPWDELGVWRSELYLSCGVLSLGVLSLLAITSLPSVGNTLNWREFTLVQVRPFTPLQCFSILFLEAHQQHAFWMSPLYGSSFSVLGVFS</sequence>
<dbReference type="Proteomes" id="UP000694700">
    <property type="component" value="Unplaced"/>
</dbReference>
<evidence type="ECO:0000256" key="2">
    <source>
        <dbReference type="ARBA" id="ARBA00007729"/>
    </source>
</evidence>
<keyword evidence="9" id="KW-1185">Reference proteome</keyword>
<keyword evidence="5 6" id="KW-0472">Membrane</keyword>
<dbReference type="Ensembl" id="ENSCCRT00015089555.1">
    <property type="protein sequence ID" value="ENSCCRP00015086751.1"/>
    <property type="gene ID" value="ENSCCRG00015035014.1"/>
</dbReference>
<dbReference type="Ensembl" id="ENSCCRT00020034283.1">
    <property type="protein sequence ID" value="ENSCCRP00020031346.1"/>
    <property type="gene ID" value="ENSCCRG00020014184.1"/>
</dbReference>
<dbReference type="Proteomes" id="UP000694427">
    <property type="component" value="Unplaced"/>
</dbReference>
<name>A0A8C1XTC0_CYPCA</name>
<dbReference type="PANTHER" id="PTHR14239">
    <property type="entry name" value="DUDULIN-RELATED"/>
    <property type="match status" value="1"/>
</dbReference>
<comment type="similarity">
    <text evidence="2">Belongs to the STEAP family.</text>
</comment>
<dbReference type="InterPro" id="IPR051267">
    <property type="entry name" value="STEAP_metalloreductase"/>
</dbReference>
<organism evidence="8 10">
    <name type="scientific">Cyprinus carpio</name>
    <name type="common">Common carp</name>
    <dbReference type="NCBI Taxonomy" id="7962"/>
    <lineage>
        <taxon>Eukaryota</taxon>
        <taxon>Metazoa</taxon>
        <taxon>Chordata</taxon>
        <taxon>Craniata</taxon>
        <taxon>Vertebrata</taxon>
        <taxon>Euteleostomi</taxon>
        <taxon>Actinopterygii</taxon>
        <taxon>Neopterygii</taxon>
        <taxon>Teleostei</taxon>
        <taxon>Ostariophysi</taxon>
        <taxon>Cypriniformes</taxon>
        <taxon>Cyprinidae</taxon>
        <taxon>Cyprininae</taxon>
        <taxon>Cyprinus</taxon>
    </lineage>
</organism>
<evidence type="ECO:0000313" key="8">
    <source>
        <dbReference type="Ensembl" id="ENSCCRP00015086751.1"/>
    </source>
</evidence>
<evidence type="ECO:0000259" key="7">
    <source>
        <dbReference type="Pfam" id="PF01794"/>
    </source>
</evidence>
<keyword evidence="3 6" id="KW-0812">Transmembrane</keyword>
<feature type="transmembrane region" description="Helical" evidence="6">
    <location>
        <begin position="106"/>
        <end position="127"/>
    </location>
</feature>
<dbReference type="Ensembl" id="ENSCCRT00010048541.1">
    <property type="protein sequence ID" value="ENSCCRP00010044252.1"/>
    <property type="gene ID" value="ENSCCRG00010018792.1"/>
</dbReference>
<dbReference type="GO" id="GO:0015677">
    <property type="term" value="P:copper ion import"/>
    <property type="evidence" value="ECO:0007669"/>
    <property type="project" value="TreeGrafter"/>
</dbReference>